<keyword evidence="5" id="KW-0808">Transferase</keyword>
<feature type="active site" description="Proton acceptor; for dehydratase activity" evidence="9">
    <location>
        <position position="2531"/>
    </location>
</feature>
<dbReference type="FunFam" id="1.10.1200.10:FF:000007">
    <property type="entry name" value="Probable polyketide synthase pks17"/>
    <property type="match status" value="3"/>
</dbReference>
<comment type="cofactor">
    <cofactor evidence="1">
        <name>pantetheine 4'-phosphate</name>
        <dbReference type="ChEBI" id="CHEBI:47942"/>
    </cofactor>
</comment>
<dbReference type="Pfam" id="PF00109">
    <property type="entry name" value="ketoacyl-synt"/>
    <property type="match status" value="3"/>
</dbReference>
<dbReference type="InterPro" id="IPR014043">
    <property type="entry name" value="Acyl_transferase_dom"/>
</dbReference>
<feature type="region of interest" description="C-terminal hotdog fold" evidence="9">
    <location>
        <begin position="4411"/>
        <end position="4549"/>
    </location>
</feature>
<dbReference type="PROSITE" id="PS00606">
    <property type="entry name" value="KS3_1"/>
    <property type="match status" value="3"/>
</dbReference>
<keyword evidence="8" id="KW-0012">Acyltransferase</keyword>
<dbReference type="Gene3D" id="1.10.1200.10">
    <property type="entry name" value="ACP-like"/>
    <property type="match status" value="3"/>
</dbReference>
<dbReference type="Gene3D" id="3.10.129.110">
    <property type="entry name" value="Polyketide synthase dehydratase"/>
    <property type="match status" value="2"/>
</dbReference>
<keyword evidence="4" id="KW-0597">Phosphoprotein</keyword>
<keyword evidence="7" id="KW-0511">Multifunctional enzyme</keyword>
<dbReference type="SUPFAM" id="SSF55048">
    <property type="entry name" value="Probable ACP-binding domain of malonyl-CoA ACP transacylase"/>
    <property type="match status" value="3"/>
</dbReference>
<feature type="domain" description="PKS/mFAS DH" evidence="12">
    <location>
        <begin position="2499"/>
        <end position="2776"/>
    </location>
</feature>
<dbReference type="Proteomes" id="UP000198609">
    <property type="component" value="Unassembled WGS sequence"/>
</dbReference>
<evidence type="ECO:0000256" key="5">
    <source>
        <dbReference type="ARBA" id="ARBA00022679"/>
    </source>
</evidence>
<dbReference type="Pfam" id="PF22621">
    <property type="entry name" value="CurL-like_PKS_C"/>
    <property type="match status" value="1"/>
</dbReference>
<sequence>MANEETLRDYLKLVTADLHQTRLRLQEAEAKNHDPIAIVGIGCRYPGGVQSPEDLWRIVSEGVDAVSEFPLDRGWNVDTMYHPDPDHPGTSYVHEGGFVDGIADFDPSLFGISPREALGMDPQQRMLLETSWEAFERAGIDPVAVRGRQIGVFVGTSNHDYLGAILSSNENFEGYFGTGNAASVASGRLSYTFGFEGPAVTVDTACSSSLVALHLAVQALRNGECSLALAGGATLMCAPGVFVDYSKMRGLALDGRSKPFAPEADGFCLGEGVGMLLVERLSDAQRKGHPVLAVVRGSAVNQDGASNGLTSPNGPSQQRVILQALANARLSPDQVDAVEAHGTGTALGDPIEAQALLATYGQDRPEGKPLLIGSIKSNIGHAQAGAGVGGVIKMVMAMRHGVLPKTLHLTEPTPHVDWTAGDVELLTATTEWPQDPEGATPRRAGVSSFGMSGTNVHTILEEPPALAAPAESGEPEPERAEVPLVPVVLSGKDEQALRAQALRLRTHLTANPGHRLADLGYSQAVTRAALDRRAVVLAADHDELLAGLDALAEGRHHPELAEGLAAEGKVAFLFTGQGSQRLGMGRELYETYPVFAEALDAVCAQLDRFLDRPLKDVLFGDDAATLDRTGFTQPALFAVEVALFRLVESWGLRPDFLAGHSIGELTAAHVAGVLSLTHASALVAARSQLMQQLPAGGAMIAVQASEDEVTPLLTERVSIAALNGPTSVVIAGDEDAALEIAASFEERGRKTKRLTVSHAFHSPHMDGMLENFRQVAERLTYEAPKIPIVSNLTGAIVSADEITTPDFWVRHVREAVRFLDGVRRLEDHGVTTFVELGPDGVLSAMAQECVTGGRNRTFAFLPALRSGRPEARTLGHALAQAQVRGVPVDWATYYAGTGARRVELPTYAFQRQRYWPANPFSYGPDPAEAEAAAPAVADARFWEVVHSEDLAALVDTLGLDGDQPLSEVLPVLSAWRRRSHVDTTVDGWRYRITWTPLPQTQAKPLTGTWLVVTPEGRAEDPWVAASLRLPAERGVTVHEIAVDGATADRTALAERIRMALTRDPARETGGAPHIDGVLSLLGLDERPHDRHPSLTAGLAGTLTLVQALGDAEVDAPLWAATRGAVSVGRSDRLSSPDQAQIWGLGRTAALEHPERWGGLIDLPETADDRALGRLADILAGPEGISGEDHLAIRPQGIHVRRLARAPHHETTGDGWTTHGTALITGGTGALGGHVGRWLVAHGAQHILLTSRRGPDAPGAAELRDELTALGAQVTIAACDVADRDALAGLLATVPADLPLTTVVHAAGVLDDGVLDAQTPRRMADVLRAKADAARHLHELTRGLDLSAFVLFSSMAATFGAAGQANYVAANAYLDALAEQRRAEGLPATSMAWGAWADGGMATDELVAERLRQSGLPALAPEPATAALGAALDLDETFSLVVDIEWDRFAPGLSGHRPNPLLAELSEARRAIEAARTATGGPAIPGRPTSLAQRLTDAGTDEERDQIALDFVRTQVAVVLGHPGPDSVEPSRAFRDLGFDSLTAVEIRNLLATLTGLKLPATIIFDYPTPIALADHLQAELIGSRPAVTGASSVGVALDDDPIAIVGMSCRFPGGVRSPEELWRLLASGQDAVTGFPADRGWDLETLYDPEGTGEHTSYVREGGFLADAAEFDPVFFGISPREALAMDPQQRLLLETSWEAFERAGIDPTTLRGQQVGVFAGTNGQDYLPVILSAPDGSEGFMGTGNAASVMSGRVSYALGLEGPAVTVDTACSSSLVALHWAIQALRAGECSLALAGGVTVMSTPGSFVDFSRQRGLAEDGRIKAFAAGADGTGWGEGVGMLLVERLSEARKNGHPVLAVVRGSAINQDGASNGLTAPNGPSQQRVIRQALAGAGLSASEVDAVEAHGTGTTLGDPIEAQALLATYGQERDADQPLWLGSIKSNFGHTQAAAGVAGVMKMVLAIQHGMLPQTLHVDEPTPHVDWSAGAVSLLTEAREWPETGRPRRAAVSSFGISGTNAHTIIEQAPAYADETEDPAPAVAPRSGVPAAWVLSAKSPEGLRDQAVRLRAHLGERPELDLTDVAFTLATRRTAFEERAALVAVDRDGLLSGLAALAEGRTAAGLVQDAMAGGKLAFLFTGQGSQRLGMGRELYDTFPTFADALDEVCAHLDTHLERPLREVLFGHDAEALDRTAFTQPALFAVEVALFRLVEAWGLKPDLLSGHSIGELAAAHVAGVLSLADAAKLVAARGRLMQELPAGGAMIAIQASEDEVAPLLTERVSIAALNGPTSVVIAGDEDEAVAIAAGFEAQGRKTKRLTVSHAFHSPRMDGMVDAFREVAEGLSYEAPRIPIVSNLTGGVVSAEEITTADFWVRHVREAVRFLDGVRTLEAQGVTTFVELGPDGVLTAMAQECVTGEDAAFAAVLRKDRPEAEALLSAVARAHVRGAAVDWAAYYARTGAAQVELTAFPTYPFQRQRYWPKVSSLFLGDVAAVGLGEAAHPLLGASAELPDADGMLFTGRLALSTHPWLAGHTILDTVLLPGTAFVELAIRAGDQVGCDYLEELTLEAPLVLPAQGGVQLRLSVGAADEAGRRPLSLHSRLESLPAEEPWTRHAAGVLASGGRPEASFELSAWPPADAAEVELDGRYEGLLDIGFAYGPAFQGLRRAWQRGGEVFAEVVLDEDTAEEAAAFGLHPALLDSALHAIGLAGLGNTGGEGRLPFAWTGVSLYASGASALRVRLAPAGAEGVRLEIADTTGAPVAAVETLGLRPVSAEQLRSARTAYHESLFHLEWTTPSGLADAAGADVPADGRWAVLGADPLGLGATAYGDLATLADAVAAGTAPAPEYVVVSPSAETGERVARAAHRAAAVALDVVQRWLEEERFGDAPLVVVTRGAVAVEADEPVADLAGAAVWGLLRSAQSENPGRFVLVDTDGRDESLRALPAALASDEPQLAIRAGAVSVPRLARVAVAPEADDARGLDSEGTVLVTGASGSLGGLVARHLVAERGVRQLLLVSRRGDQAPGAAELGAELAELGADVRWAACDVADRDALAATLATVPAEHPLTAVVHTAGVLDDGVIGSLTPERVDHVMRPKVDAAWNLHELTRDLDLTAFVLFSSSSGVFGGPGQGNYAASNAFLDALAQHRAAQGLPATALAWGLWSGAGMGSTLDEADITRMRRAGLPPLPVAEGLALLDTALTVREASLVPMRVDIAALRTLAASGAVSPLFRGLVRVPARRAVDAVAAGGETGLAGRLTGLSEPEQERLLLDLVRGQVATVLGYAGAETIGSGRAFKELGFDSLTAVELRNQLNTVTGLRLPATLIFDYPDPQVLARHLRTELVGTQTPAVHTPVPVMAATDDEPIAIVAMSCRYPGGVTTPEELWQLLAAGEDGISRFPDNRGWDLEALYDPDPETQGTSYAREGGFLHDAAEFDPAFFGISPREALAMDPQQRLLLETSWEAFERAGIDPLSVRGSRTGVFAGVMYHDYGSRLHAVPNEVEGYLGTGSSSSVVSGRVAYTFGLEGPAVTVDTACSSSLVALHLAAQALRQGECSLALAGGVTVMFTPGTFIDFSRQRGLARDGRCKSFAAAADGTGWGEGAGMLLLERLSDARRNGHEVLAIVRGSAVNQDGASNGLTAPNGPSQQRVIRQALANARLTTGEVDVVEAHGTGTTLGDPIEAQALLATYGQERDAERPLWLGSVKSNLGHTQAASGVAGIIKMVLSMRHGVLPQTLHVDEPSPHVDWSAGAVSLLTEQVEWPETGRPRRAAVSSFGISGTNAHAIIEQPPAPEASEPVAEPEALPYVPVLLSARTEDGVRAQARRLRSRIAAEPRATLTDLGFSLATTRAALEHRVALVAEGHDDALGALDALARGDHPAQALRGVATEGKVAFLFTGQGSQRLGMGRELYRTFPRFAQALDEVCAHLDGHLERPLREVLFGDDAEALDRTGFTQPALFAIEVALFRLVEAWGLKADYVSGHSIGELAAAHVAGVFSLADASVLVAARGRLMQELPAGGAMIALQASEDEVAPLLTDRVSIAALNGPNSVVIAGDEDVATQIAADFQARGRKTKRLTVSHAFHSPHMDPMLADFRKLAACLTYNAPKIPLVSCLTGTVVSADEIRLPEFWVRHVRESVRFADGVRTLRDQGVTTFVELGPDGVLSAMGEDCLAETETGIGTGTGTGTEGEAGTEAVFVPTLRSGRSEAQALATALAHAHVRGAAPDWAAVYAGRGARRVELPTYAFQRQRYWLDVGISVEDVISAGLGTADHPLLGAAVELPDTGGFVFTGRLSLLTHPWLADHAVMDTVLLPGTAFVELALRAGHEAGCDTVEELTLQAPLVLPEQGAVQLRLELAAADETGRRSLTLHSRREDVPADEPWIRHATGFLAPGEQATDAERVDLGVWPPADATALATEEFYEGAAAAGLGYGPVFQGLHTAWRRGDELFAEIRLPQGFEPEAAAYGVHPALLDAALHTLGLDPEGEENEGARLPFAWTGVRLYAGGAASLRVRLRPGADGVSLHLADGTGAAVATIDGLVLRPLSTEQLDASRAAHHESLFRPDWTALPALTTSATDIPLGERWVTLGAATGFPATGSTATGFTVAGERLDDYADLAALATALDGGASAPEVVVAPLAATGGAAALPDTARAVARNTLELVQNWLTDQRFADTRLVLVTRGAVAAAPGEDIADLAHTTAWGLVKSAQSENPGRFVLVDLDGTDASQRALPSVLATDEPQLALRSGTGHAYRLARVPARPDTPEPTGLGDPEGTVLLSGATGALGGLFARHLVAERGVRRLLLVSRRGGEAPGAAELAAELGEMGAEVTWAACDTADRDALAATLAAIPAEHPLTAVVHTAGVLDDGVISSLTGERIDTVLRPKVDAAWNLHELTRELDLAAFVLFSSAAGAFGSSGQGNYAAANTFLDALAQHRHAQGLPASSLAWGLWAAADGMAGSLDASDVTRISRGGFAALPQDEGLALFDLSGTLSEAVLVPIRIDTGALRGQAAAGLLPPLLRGLVRTPVRRSADTGATGAGTLADSAAGSLATRLSGLSETERDRELLEVVRSHVAAVLGYATPDDVDAGRGFLDLGFDSLTAVDLRNRLGAAAGLRLPVTLIFDYPTPTALAGYLREELSLDGAAGAAGHPPVHAELDKLEAILATIAPDDIERPGITTRLRDLLSKWNETHSATDSTAEDREIQSATADEIFDLLDDELGLS</sequence>
<dbReference type="Gene3D" id="3.30.70.3290">
    <property type="match status" value="3"/>
</dbReference>
<comment type="pathway">
    <text evidence="2">Antibiotic biosynthesis.</text>
</comment>
<evidence type="ECO:0000313" key="14">
    <source>
        <dbReference type="Proteomes" id="UP000198609"/>
    </source>
</evidence>
<dbReference type="PROSITE" id="PS52019">
    <property type="entry name" value="PKS_MFAS_DH"/>
    <property type="match status" value="2"/>
</dbReference>
<dbReference type="PROSITE" id="PS00012">
    <property type="entry name" value="PHOSPHOPANTETHEINE"/>
    <property type="match status" value="3"/>
</dbReference>
<dbReference type="EMBL" id="FNST01000002">
    <property type="protein sequence ID" value="SEB92670.1"/>
    <property type="molecule type" value="Genomic_DNA"/>
</dbReference>
<feature type="active site" description="Proton donor; for dehydratase activity" evidence="9">
    <location>
        <position position="4472"/>
    </location>
</feature>
<dbReference type="InterPro" id="IPR013968">
    <property type="entry name" value="PKS_KR"/>
</dbReference>
<dbReference type="SUPFAM" id="SSF51735">
    <property type="entry name" value="NAD(P)-binding Rossmann-fold domains"/>
    <property type="match status" value="6"/>
</dbReference>
<feature type="active site" description="Proton acceptor; for dehydratase activity" evidence="9">
    <location>
        <position position="4303"/>
    </location>
</feature>
<dbReference type="SMART" id="SM00826">
    <property type="entry name" value="PKS_DH"/>
    <property type="match status" value="2"/>
</dbReference>
<dbReference type="InterPro" id="IPR055123">
    <property type="entry name" value="SpnB-like_Rossmann"/>
</dbReference>
<evidence type="ECO:0000256" key="3">
    <source>
        <dbReference type="ARBA" id="ARBA00022450"/>
    </source>
</evidence>
<dbReference type="Pfam" id="PF02801">
    <property type="entry name" value="Ketoacyl-synt_C"/>
    <property type="match status" value="3"/>
</dbReference>
<dbReference type="SMART" id="SM00827">
    <property type="entry name" value="PKS_AT"/>
    <property type="match status" value="3"/>
</dbReference>
<dbReference type="Pfam" id="PF18369">
    <property type="entry name" value="PKS_DE"/>
    <property type="match status" value="1"/>
</dbReference>
<dbReference type="InterPro" id="IPR014030">
    <property type="entry name" value="Ketoacyl_synth_N"/>
</dbReference>
<protein>
    <submittedName>
        <fullName evidence="13">Phosphopantetheine attachment site</fullName>
    </submittedName>
</protein>
<reference evidence="14" key="1">
    <citation type="submission" date="2016-10" db="EMBL/GenBank/DDBJ databases">
        <authorList>
            <person name="Varghese N."/>
            <person name="Submissions S."/>
        </authorList>
    </citation>
    <scope>NUCLEOTIDE SEQUENCE [LARGE SCALE GENOMIC DNA]</scope>
    <source>
        <strain evidence="14">DSM 40318</strain>
    </source>
</reference>
<dbReference type="SMART" id="SM00825">
    <property type="entry name" value="PKS_KS"/>
    <property type="match status" value="3"/>
</dbReference>
<dbReference type="InterPro" id="IPR049900">
    <property type="entry name" value="PKS_mFAS_DH"/>
</dbReference>
<dbReference type="PANTHER" id="PTHR43775">
    <property type="entry name" value="FATTY ACID SYNTHASE"/>
    <property type="match status" value="1"/>
</dbReference>
<feature type="region of interest" description="N-terminal hotdog fold" evidence="9">
    <location>
        <begin position="2499"/>
        <end position="2624"/>
    </location>
</feature>
<evidence type="ECO:0000256" key="9">
    <source>
        <dbReference type="PROSITE-ProRule" id="PRU01363"/>
    </source>
</evidence>
<dbReference type="InterPro" id="IPR032821">
    <property type="entry name" value="PKS_assoc"/>
</dbReference>
<dbReference type="Gene3D" id="3.40.50.720">
    <property type="entry name" value="NAD(P)-binding Rossmann-like Domain"/>
    <property type="match status" value="3"/>
</dbReference>
<dbReference type="InterPro" id="IPR036291">
    <property type="entry name" value="NAD(P)-bd_dom_sf"/>
</dbReference>
<dbReference type="InterPro" id="IPR020806">
    <property type="entry name" value="PKS_PP-bd"/>
</dbReference>
<dbReference type="Pfam" id="PF00698">
    <property type="entry name" value="Acyl_transf_1"/>
    <property type="match status" value="3"/>
</dbReference>
<evidence type="ECO:0000259" key="11">
    <source>
        <dbReference type="PROSITE" id="PS52004"/>
    </source>
</evidence>
<dbReference type="InterPro" id="IPR006162">
    <property type="entry name" value="Ppantetheine_attach_site"/>
</dbReference>
<evidence type="ECO:0000256" key="1">
    <source>
        <dbReference type="ARBA" id="ARBA00001957"/>
    </source>
</evidence>
<organism evidence="13 14">
    <name type="scientific">Streptomyces melanosporofaciens</name>
    <dbReference type="NCBI Taxonomy" id="67327"/>
    <lineage>
        <taxon>Bacteria</taxon>
        <taxon>Bacillati</taxon>
        <taxon>Actinomycetota</taxon>
        <taxon>Actinomycetes</taxon>
        <taxon>Kitasatosporales</taxon>
        <taxon>Streptomycetaceae</taxon>
        <taxon>Streptomyces</taxon>
        <taxon>Streptomyces violaceusniger group</taxon>
    </lineage>
</organism>
<dbReference type="GO" id="GO:0004312">
    <property type="term" value="F:fatty acid synthase activity"/>
    <property type="evidence" value="ECO:0007669"/>
    <property type="project" value="TreeGrafter"/>
</dbReference>
<evidence type="ECO:0000256" key="4">
    <source>
        <dbReference type="ARBA" id="ARBA00022553"/>
    </source>
</evidence>
<evidence type="ECO:0000256" key="6">
    <source>
        <dbReference type="ARBA" id="ARBA00023194"/>
    </source>
</evidence>
<dbReference type="Gene3D" id="6.10.140.1830">
    <property type="match status" value="1"/>
</dbReference>
<dbReference type="SMART" id="SM00822">
    <property type="entry name" value="PKS_KR"/>
    <property type="match status" value="3"/>
</dbReference>
<dbReference type="Pfam" id="PF08659">
    <property type="entry name" value="KR"/>
    <property type="match status" value="3"/>
</dbReference>
<dbReference type="PROSITE" id="PS52004">
    <property type="entry name" value="KS3_2"/>
    <property type="match status" value="3"/>
</dbReference>
<dbReference type="InterPro" id="IPR042104">
    <property type="entry name" value="PKS_dehydratase_sf"/>
</dbReference>
<feature type="active site" description="Proton donor; for dehydratase activity" evidence="9">
    <location>
        <position position="2698"/>
    </location>
</feature>
<gene>
    <name evidence="13" type="ORF">SAMN04490356_2223</name>
</gene>
<dbReference type="PROSITE" id="PS50075">
    <property type="entry name" value="CARRIER"/>
    <property type="match status" value="3"/>
</dbReference>
<dbReference type="InterPro" id="IPR001227">
    <property type="entry name" value="Ac_transferase_dom_sf"/>
</dbReference>
<feature type="region of interest" description="C-terminal hotdog fold" evidence="9">
    <location>
        <begin position="2637"/>
        <end position="2776"/>
    </location>
</feature>
<feature type="domain" description="Ketosynthase family 3 (KS3)" evidence="11">
    <location>
        <begin position="3361"/>
        <end position="3787"/>
    </location>
</feature>
<evidence type="ECO:0000259" key="10">
    <source>
        <dbReference type="PROSITE" id="PS50075"/>
    </source>
</evidence>
<dbReference type="Gene3D" id="3.40.47.10">
    <property type="match status" value="3"/>
</dbReference>
<evidence type="ECO:0000256" key="8">
    <source>
        <dbReference type="ARBA" id="ARBA00023315"/>
    </source>
</evidence>
<dbReference type="Pfam" id="PF21089">
    <property type="entry name" value="PKS_DH_N"/>
    <property type="match status" value="2"/>
</dbReference>
<keyword evidence="6" id="KW-0045">Antibiotic biosynthesis</keyword>
<dbReference type="InterPro" id="IPR014031">
    <property type="entry name" value="Ketoacyl_synth_C"/>
</dbReference>
<dbReference type="Pfam" id="PF00550">
    <property type="entry name" value="PP-binding"/>
    <property type="match status" value="3"/>
</dbReference>
<dbReference type="Pfam" id="PF14765">
    <property type="entry name" value="PS-DH"/>
    <property type="match status" value="2"/>
</dbReference>
<dbReference type="CDD" id="cd08952">
    <property type="entry name" value="KR_1_SDR_x"/>
    <property type="match status" value="1"/>
</dbReference>
<feature type="domain" description="Ketosynthase family 3 (KS3)" evidence="11">
    <location>
        <begin position="1599"/>
        <end position="2025"/>
    </location>
</feature>
<feature type="domain" description="Carrier" evidence="10">
    <location>
        <begin position="1505"/>
        <end position="1580"/>
    </location>
</feature>
<dbReference type="InterPro" id="IPR016036">
    <property type="entry name" value="Malonyl_transacylase_ACP-bd"/>
</dbReference>
<evidence type="ECO:0000256" key="7">
    <source>
        <dbReference type="ARBA" id="ARBA00023268"/>
    </source>
</evidence>
<dbReference type="InterPro" id="IPR009081">
    <property type="entry name" value="PP-bd_ACP"/>
</dbReference>
<feature type="domain" description="Ketosynthase family 3 (KS3)" evidence="11">
    <location>
        <begin position="33"/>
        <end position="462"/>
    </location>
</feature>
<accession>A0A1H4NB89</accession>
<dbReference type="Gene3D" id="3.40.366.10">
    <property type="entry name" value="Malonyl-Coenzyme A Acyl Carrier Protein, domain 2"/>
    <property type="match status" value="3"/>
</dbReference>
<dbReference type="SMART" id="SM01294">
    <property type="entry name" value="PKS_PP_betabranch"/>
    <property type="match status" value="3"/>
</dbReference>
<dbReference type="Pfam" id="PF16197">
    <property type="entry name" value="KAsynt_C_assoc"/>
    <property type="match status" value="2"/>
</dbReference>
<dbReference type="SUPFAM" id="SSF53901">
    <property type="entry name" value="Thiolase-like"/>
    <property type="match status" value="3"/>
</dbReference>
<dbReference type="Pfam" id="PF08990">
    <property type="entry name" value="Docking"/>
    <property type="match status" value="1"/>
</dbReference>
<dbReference type="InterPro" id="IPR016035">
    <property type="entry name" value="Acyl_Trfase/lysoPLipase"/>
</dbReference>
<dbReference type="InterPro" id="IPR020841">
    <property type="entry name" value="PKS_Beta-ketoAc_synthase_dom"/>
</dbReference>
<dbReference type="InterPro" id="IPR036736">
    <property type="entry name" value="ACP-like_sf"/>
</dbReference>
<dbReference type="NCBIfam" id="NF045894">
    <property type="entry name" value="PKS_plus_SDR"/>
    <property type="match status" value="1"/>
</dbReference>
<feature type="region of interest" description="N-terminal hotdog fold" evidence="9">
    <location>
        <begin position="4271"/>
        <end position="4396"/>
    </location>
</feature>
<dbReference type="InterPro" id="IPR049552">
    <property type="entry name" value="PKS_DH_N"/>
</dbReference>
<dbReference type="SUPFAM" id="SSF47336">
    <property type="entry name" value="ACP-like"/>
    <property type="match status" value="3"/>
</dbReference>
<dbReference type="FunFam" id="3.40.366.10:FF:000002">
    <property type="entry name" value="Probable polyketide synthase 2"/>
    <property type="match status" value="3"/>
</dbReference>
<dbReference type="InterPro" id="IPR016039">
    <property type="entry name" value="Thiolase-like"/>
</dbReference>
<dbReference type="GO" id="GO:0004315">
    <property type="term" value="F:3-oxoacyl-[acyl-carrier-protein] synthase activity"/>
    <property type="evidence" value="ECO:0007669"/>
    <property type="project" value="InterPro"/>
</dbReference>
<dbReference type="InterPro" id="IPR050091">
    <property type="entry name" value="PKS_NRPS_Biosynth_Enz"/>
</dbReference>
<evidence type="ECO:0000313" key="13">
    <source>
        <dbReference type="EMBL" id="SEB92670.1"/>
    </source>
</evidence>
<dbReference type="SUPFAM" id="SSF52151">
    <property type="entry name" value="FabD/lysophospholipase-like"/>
    <property type="match status" value="3"/>
</dbReference>
<dbReference type="InterPro" id="IPR015083">
    <property type="entry name" value="NorB/c/GfsB-D-like_docking"/>
</dbReference>
<dbReference type="SMART" id="SM00823">
    <property type="entry name" value="PKS_PP"/>
    <property type="match status" value="3"/>
</dbReference>
<dbReference type="InterPro" id="IPR049551">
    <property type="entry name" value="PKS_DH_C"/>
</dbReference>
<dbReference type="GO" id="GO:0033068">
    <property type="term" value="P:macrolide biosynthetic process"/>
    <property type="evidence" value="ECO:0007669"/>
    <property type="project" value="UniProtKB-ARBA"/>
</dbReference>
<dbReference type="CDD" id="cd00833">
    <property type="entry name" value="PKS"/>
    <property type="match status" value="3"/>
</dbReference>
<name>A0A1H4NB89_STRMJ</name>
<dbReference type="PANTHER" id="PTHR43775:SF51">
    <property type="entry name" value="INACTIVE PHENOLPHTHIOCEROL SYNTHESIS POLYKETIDE SYNTHASE TYPE I PKS1-RELATED"/>
    <property type="match status" value="1"/>
</dbReference>
<feature type="domain" description="Carrier" evidence="10">
    <location>
        <begin position="5061"/>
        <end position="5136"/>
    </location>
</feature>
<keyword evidence="14" id="KW-1185">Reference proteome</keyword>
<keyword evidence="3" id="KW-0596">Phosphopantetheine</keyword>
<dbReference type="FunFam" id="3.40.47.10:FF:000019">
    <property type="entry name" value="Polyketide synthase type I"/>
    <property type="match status" value="3"/>
</dbReference>
<dbReference type="InterPro" id="IPR057326">
    <property type="entry name" value="KR_dom"/>
</dbReference>
<dbReference type="InterPro" id="IPR020807">
    <property type="entry name" value="PKS_DH"/>
</dbReference>
<evidence type="ECO:0000256" key="2">
    <source>
        <dbReference type="ARBA" id="ARBA00004792"/>
    </source>
</evidence>
<dbReference type="InterPro" id="IPR041618">
    <property type="entry name" value="PKS_DE"/>
</dbReference>
<dbReference type="GO" id="GO:0006633">
    <property type="term" value="P:fatty acid biosynthetic process"/>
    <property type="evidence" value="ECO:0007669"/>
    <property type="project" value="InterPro"/>
</dbReference>
<dbReference type="CDD" id="cd08956">
    <property type="entry name" value="KR_3_FAS_SDR_x"/>
    <property type="match status" value="2"/>
</dbReference>
<proteinExistence type="predicted"/>
<dbReference type="InterPro" id="IPR018201">
    <property type="entry name" value="Ketoacyl_synth_AS"/>
</dbReference>
<feature type="domain" description="Carrier" evidence="10">
    <location>
        <begin position="3266"/>
        <end position="3341"/>
    </location>
</feature>
<feature type="domain" description="PKS/mFAS DH" evidence="12">
    <location>
        <begin position="4271"/>
        <end position="4549"/>
    </location>
</feature>
<evidence type="ECO:0000259" key="12">
    <source>
        <dbReference type="PROSITE" id="PS52019"/>
    </source>
</evidence>
<dbReference type="GO" id="GO:0031177">
    <property type="term" value="F:phosphopantetheine binding"/>
    <property type="evidence" value="ECO:0007669"/>
    <property type="project" value="InterPro"/>
</dbReference>
<dbReference type="Pfam" id="PF22953">
    <property type="entry name" value="SpnB_Rossmann"/>
    <property type="match status" value="2"/>
</dbReference>